<dbReference type="InterPro" id="IPR051199">
    <property type="entry name" value="LPS_LOS_Heptosyltrfase"/>
</dbReference>
<dbReference type="PANTHER" id="PTHR30160">
    <property type="entry name" value="TETRAACYLDISACCHARIDE 4'-KINASE-RELATED"/>
    <property type="match status" value="1"/>
</dbReference>
<feature type="non-terminal residue" evidence="1">
    <location>
        <position position="102"/>
    </location>
</feature>
<accession>A0A7Y7J099</accession>
<dbReference type="Gene3D" id="3.40.50.2000">
    <property type="entry name" value="Glycogen Phosphorylase B"/>
    <property type="match status" value="1"/>
</dbReference>
<dbReference type="GO" id="GO:0008713">
    <property type="term" value="F:ADP-heptose-lipopolysaccharide heptosyltransferase activity"/>
    <property type="evidence" value="ECO:0007669"/>
    <property type="project" value="TreeGrafter"/>
</dbReference>
<sequence>MTRVLVIKLGALGDLVQAFAPFAAIRAHHPHAAITLLTTAPFAELMRAAPWFDRVAVDARPSWWDVRGMLALRRTLRGHDVVYDLQTSGRSSRYFRLSGRPA</sequence>
<keyword evidence="1" id="KW-0808">Transferase</keyword>
<dbReference type="SUPFAM" id="SSF53756">
    <property type="entry name" value="UDP-Glycosyltransferase/glycogen phosphorylase"/>
    <property type="match status" value="1"/>
</dbReference>
<dbReference type="GO" id="GO:0005829">
    <property type="term" value="C:cytosol"/>
    <property type="evidence" value="ECO:0007669"/>
    <property type="project" value="TreeGrafter"/>
</dbReference>
<reference evidence="1 2" key="1">
    <citation type="submission" date="2020-06" db="EMBL/GenBank/DDBJ databases">
        <title>Description of novel acetic acid bacteria.</title>
        <authorList>
            <person name="Sombolestani A."/>
        </authorList>
    </citation>
    <scope>NUCLEOTIDE SEQUENCE [LARGE SCALE GENOMIC DNA]</scope>
    <source>
        <strain evidence="1 2">LMG 31431</strain>
    </source>
</reference>
<dbReference type="AlphaFoldDB" id="A0A7Y7J099"/>
<gene>
    <name evidence="1" type="ORF">HUK84_20905</name>
</gene>
<organism evidence="1 2">
    <name type="scientific">Nguyenibacter vanlangensis</name>
    <dbReference type="NCBI Taxonomy" id="1216886"/>
    <lineage>
        <taxon>Bacteria</taxon>
        <taxon>Pseudomonadati</taxon>
        <taxon>Pseudomonadota</taxon>
        <taxon>Alphaproteobacteria</taxon>
        <taxon>Acetobacterales</taxon>
        <taxon>Acetobacteraceae</taxon>
        <taxon>Nguyenibacter</taxon>
    </lineage>
</organism>
<dbReference type="EMBL" id="JABXXP010001017">
    <property type="protein sequence ID" value="NVN13564.1"/>
    <property type="molecule type" value="Genomic_DNA"/>
</dbReference>
<dbReference type="GO" id="GO:0009244">
    <property type="term" value="P:lipopolysaccharide core region biosynthetic process"/>
    <property type="evidence" value="ECO:0007669"/>
    <property type="project" value="TreeGrafter"/>
</dbReference>
<dbReference type="Proteomes" id="UP000534870">
    <property type="component" value="Unassembled WGS sequence"/>
</dbReference>
<name>A0A7Y7J099_9PROT</name>
<proteinExistence type="predicted"/>
<comment type="caution">
    <text evidence="1">The sequence shown here is derived from an EMBL/GenBank/DDBJ whole genome shotgun (WGS) entry which is preliminary data.</text>
</comment>
<protein>
    <submittedName>
        <fullName evidence="1">ADP-heptose--LPS heptosyltransferase</fullName>
    </submittedName>
</protein>
<evidence type="ECO:0000313" key="1">
    <source>
        <dbReference type="EMBL" id="NVN13564.1"/>
    </source>
</evidence>
<evidence type="ECO:0000313" key="2">
    <source>
        <dbReference type="Proteomes" id="UP000534870"/>
    </source>
</evidence>